<evidence type="ECO:0000313" key="2">
    <source>
        <dbReference type="EMBL" id="OAA54548.1"/>
    </source>
</evidence>
<dbReference type="Proteomes" id="UP000076874">
    <property type="component" value="Unassembled WGS sequence"/>
</dbReference>
<name>A0A167MMT4_9HYPO</name>
<protein>
    <submittedName>
        <fullName evidence="2">Uncharacterized protein</fullName>
    </submittedName>
</protein>
<dbReference type="AlphaFoldDB" id="A0A167MMT4"/>
<proteinExistence type="predicted"/>
<keyword evidence="3" id="KW-1185">Reference proteome</keyword>
<reference evidence="2 3" key="1">
    <citation type="journal article" date="2016" name="Genome Biol. Evol.">
        <title>Divergent and convergent evolution of fungal pathogenicity.</title>
        <authorList>
            <person name="Shang Y."/>
            <person name="Xiao G."/>
            <person name="Zheng P."/>
            <person name="Cen K."/>
            <person name="Zhan S."/>
            <person name="Wang C."/>
        </authorList>
    </citation>
    <scope>NUCLEOTIDE SEQUENCE [LARGE SCALE GENOMIC DNA]</scope>
    <source>
        <strain evidence="2 3">RCEF 264</strain>
    </source>
</reference>
<gene>
    <name evidence="2" type="ORF">SPI_08794</name>
</gene>
<evidence type="ECO:0000313" key="3">
    <source>
        <dbReference type="Proteomes" id="UP000076874"/>
    </source>
</evidence>
<sequence length="77" mass="8156">MPVVVVDAVVLDVIERQIVARRPGPGASDMAVPGNTPLFPASRWRSRPPATPSSSNFTTWSGRYGCLSKGASAVTRC</sequence>
<accession>A0A167MMT4</accession>
<organism evidence="2 3">
    <name type="scientific">Niveomyces insectorum RCEF 264</name>
    <dbReference type="NCBI Taxonomy" id="1081102"/>
    <lineage>
        <taxon>Eukaryota</taxon>
        <taxon>Fungi</taxon>
        <taxon>Dikarya</taxon>
        <taxon>Ascomycota</taxon>
        <taxon>Pezizomycotina</taxon>
        <taxon>Sordariomycetes</taxon>
        <taxon>Hypocreomycetidae</taxon>
        <taxon>Hypocreales</taxon>
        <taxon>Cordycipitaceae</taxon>
        <taxon>Niveomyces</taxon>
    </lineage>
</organism>
<feature type="region of interest" description="Disordered" evidence="1">
    <location>
        <begin position="23"/>
        <end position="55"/>
    </location>
</feature>
<dbReference type="EMBL" id="AZHD01000023">
    <property type="protein sequence ID" value="OAA54548.1"/>
    <property type="molecule type" value="Genomic_DNA"/>
</dbReference>
<comment type="caution">
    <text evidence="2">The sequence shown here is derived from an EMBL/GenBank/DDBJ whole genome shotgun (WGS) entry which is preliminary data.</text>
</comment>
<evidence type="ECO:0000256" key="1">
    <source>
        <dbReference type="SAM" id="MobiDB-lite"/>
    </source>
</evidence>